<evidence type="ECO:0000256" key="3">
    <source>
        <dbReference type="ARBA" id="ARBA00023163"/>
    </source>
</evidence>
<sequence length="197" mass="21213">MADVAQRATRAKRADAQRNEVVLLEAAAALFVECGVDVPVRRIAEKAGVGTGTIYRHFPNRSDLVIAVYRHQVEDCAEAGPRLLGSAESPYAALVEWVDLFVDFLVTKHGLASAMRNDGKGYEGPHAYFIDRLEPVCGDLLAAAKESGEVLVDIEAYSLMLGVGNLCAYSGGDDRYEARILVGVLIAGLQVQPRLAP</sequence>
<evidence type="ECO:0000256" key="2">
    <source>
        <dbReference type="ARBA" id="ARBA00023125"/>
    </source>
</evidence>
<dbReference type="SUPFAM" id="SSF48498">
    <property type="entry name" value="Tetracyclin repressor-like, C-terminal domain"/>
    <property type="match status" value="1"/>
</dbReference>
<dbReference type="Pfam" id="PF21597">
    <property type="entry name" value="TetR_C_43"/>
    <property type="match status" value="1"/>
</dbReference>
<proteinExistence type="predicted"/>
<keyword evidence="1" id="KW-0805">Transcription regulation</keyword>
<dbReference type="InterPro" id="IPR009057">
    <property type="entry name" value="Homeodomain-like_sf"/>
</dbReference>
<evidence type="ECO:0000256" key="4">
    <source>
        <dbReference type="PROSITE-ProRule" id="PRU00335"/>
    </source>
</evidence>
<dbReference type="InterPro" id="IPR001647">
    <property type="entry name" value="HTH_TetR"/>
</dbReference>
<feature type="domain" description="HTH tetR-type" evidence="5">
    <location>
        <begin position="17"/>
        <end position="76"/>
    </location>
</feature>
<reference evidence="6 7" key="1">
    <citation type="submission" date="2020-12" db="EMBL/GenBank/DDBJ databases">
        <title>Microbacterium sp. HY060.</title>
        <authorList>
            <person name="Zhou J."/>
        </authorList>
    </citation>
    <scope>NUCLEOTIDE SEQUENCE [LARGE SCALE GENOMIC DNA]</scope>
    <source>
        <strain evidence="6 7">HY60</strain>
    </source>
</reference>
<dbReference type="PANTHER" id="PTHR30055">
    <property type="entry name" value="HTH-TYPE TRANSCRIPTIONAL REGULATOR RUTR"/>
    <property type="match status" value="1"/>
</dbReference>
<dbReference type="InterPro" id="IPR049445">
    <property type="entry name" value="TetR_SbtR-like_C"/>
</dbReference>
<dbReference type="PROSITE" id="PS50977">
    <property type="entry name" value="HTH_TETR_2"/>
    <property type="match status" value="1"/>
</dbReference>
<dbReference type="RefSeq" id="WP_166990674.1">
    <property type="nucleotide sequence ID" value="NZ_CP061169.1"/>
</dbReference>
<keyword evidence="7" id="KW-1185">Reference proteome</keyword>
<dbReference type="Pfam" id="PF00440">
    <property type="entry name" value="TetR_N"/>
    <property type="match status" value="1"/>
</dbReference>
<name>A0ABX6YGH4_9MICO</name>
<evidence type="ECO:0000313" key="6">
    <source>
        <dbReference type="EMBL" id="QPZ37546.1"/>
    </source>
</evidence>
<evidence type="ECO:0000256" key="1">
    <source>
        <dbReference type="ARBA" id="ARBA00023015"/>
    </source>
</evidence>
<dbReference type="Gene3D" id="1.10.357.10">
    <property type="entry name" value="Tetracycline Repressor, domain 2"/>
    <property type="match status" value="1"/>
</dbReference>
<dbReference type="InterPro" id="IPR050109">
    <property type="entry name" value="HTH-type_TetR-like_transc_reg"/>
</dbReference>
<gene>
    <name evidence="6" type="ORF">HCR76_11975</name>
</gene>
<protein>
    <submittedName>
        <fullName evidence="6">TetR/AcrR family transcriptional regulator</fullName>
    </submittedName>
</protein>
<dbReference type="Proteomes" id="UP000662814">
    <property type="component" value="Chromosome"/>
</dbReference>
<feature type="DNA-binding region" description="H-T-H motif" evidence="4">
    <location>
        <begin position="39"/>
        <end position="58"/>
    </location>
</feature>
<dbReference type="EMBL" id="CP061169">
    <property type="protein sequence ID" value="QPZ37546.1"/>
    <property type="molecule type" value="Genomic_DNA"/>
</dbReference>
<evidence type="ECO:0000313" key="7">
    <source>
        <dbReference type="Proteomes" id="UP000662814"/>
    </source>
</evidence>
<dbReference type="PANTHER" id="PTHR30055:SF234">
    <property type="entry name" value="HTH-TYPE TRANSCRIPTIONAL REGULATOR BETI"/>
    <property type="match status" value="1"/>
</dbReference>
<dbReference type="InterPro" id="IPR036271">
    <property type="entry name" value="Tet_transcr_reg_TetR-rel_C_sf"/>
</dbReference>
<dbReference type="PRINTS" id="PR00455">
    <property type="entry name" value="HTHTETR"/>
</dbReference>
<keyword evidence="3" id="KW-0804">Transcription</keyword>
<organism evidence="6 7">
    <name type="scientific">Paramicrobacterium chengjingii</name>
    <dbReference type="NCBI Taxonomy" id="2769067"/>
    <lineage>
        <taxon>Bacteria</taxon>
        <taxon>Bacillati</taxon>
        <taxon>Actinomycetota</taxon>
        <taxon>Actinomycetes</taxon>
        <taxon>Micrococcales</taxon>
        <taxon>Microbacteriaceae</taxon>
        <taxon>Paramicrobacterium</taxon>
    </lineage>
</organism>
<keyword evidence="2 4" id="KW-0238">DNA-binding</keyword>
<accession>A0ABX6YGH4</accession>
<dbReference type="SUPFAM" id="SSF46689">
    <property type="entry name" value="Homeodomain-like"/>
    <property type="match status" value="1"/>
</dbReference>
<evidence type="ECO:0000259" key="5">
    <source>
        <dbReference type="PROSITE" id="PS50977"/>
    </source>
</evidence>